<evidence type="ECO:0000313" key="4">
    <source>
        <dbReference type="Proteomes" id="UP001216674"/>
    </source>
</evidence>
<name>A0ABT6AFU2_9BURK</name>
<reference evidence="3 4" key="1">
    <citation type="submission" date="2023-03" db="EMBL/GenBank/DDBJ databases">
        <title>Draft assemblies of triclosan tolerant bacteria isolated from returned activated sludge.</title>
        <authorList>
            <person name="Van Hamelsveld S."/>
        </authorList>
    </citation>
    <scope>NUCLEOTIDE SEQUENCE [LARGE SCALE GENOMIC DNA]</scope>
    <source>
        <strain evidence="3 4">GW210010_S58</strain>
    </source>
</reference>
<evidence type="ECO:0000256" key="1">
    <source>
        <dbReference type="SAM" id="MobiDB-lite"/>
    </source>
</evidence>
<keyword evidence="4" id="KW-1185">Reference proteome</keyword>
<feature type="chain" id="PRO_5046626533" description="Lipoprotein" evidence="2">
    <location>
        <begin position="29"/>
        <end position="144"/>
    </location>
</feature>
<accession>A0ABT6AFU2</accession>
<dbReference type="RefSeq" id="WP_276263348.1">
    <property type="nucleotide sequence ID" value="NZ_JARJLM010000009.1"/>
</dbReference>
<organism evidence="3 4">
    <name type="scientific">Cupriavidus basilensis</name>
    <dbReference type="NCBI Taxonomy" id="68895"/>
    <lineage>
        <taxon>Bacteria</taxon>
        <taxon>Pseudomonadati</taxon>
        <taxon>Pseudomonadota</taxon>
        <taxon>Betaproteobacteria</taxon>
        <taxon>Burkholderiales</taxon>
        <taxon>Burkholderiaceae</taxon>
        <taxon>Cupriavidus</taxon>
    </lineage>
</organism>
<dbReference type="PROSITE" id="PS51257">
    <property type="entry name" value="PROKAR_LIPOPROTEIN"/>
    <property type="match status" value="1"/>
</dbReference>
<protein>
    <recommendedName>
        <fullName evidence="5">Lipoprotein</fullName>
    </recommendedName>
</protein>
<feature type="region of interest" description="Disordered" evidence="1">
    <location>
        <begin position="75"/>
        <end position="102"/>
    </location>
</feature>
<feature type="signal peptide" evidence="2">
    <location>
        <begin position="1"/>
        <end position="28"/>
    </location>
</feature>
<proteinExistence type="predicted"/>
<comment type="caution">
    <text evidence="3">The sequence shown here is derived from an EMBL/GenBank/DDBJ whole genome shotgun (WGS) entry which is preliminary data.</text>
</comment>
<dbReference type="EMBL" id="JARJLM010000009">
    <property type="protein sequence ID" value="MDF3831473.1"/>
    <property type="molecule type" value="Genomic_DNA"/>
</dbReference>
<keyword evidence="2" id="KW-0732">Signal</keyword>
<evidence type="ECO:0000256" key="2">
    <source>
        <dbReference type="SAM" id="SignalP"/>
    </source>
</evidence>
<evidence type="ECO:0008006" key="5">
    <source>
        <dbReference type="Google" id="ProtNLM"/>
    </source>
</evidence>
<gene>
    <name evidence="3" type="ORF">P3W85_00625</name>
</gene>
<evidence type="ECO:0000313" key="3">
    <source>
        <dbReference type="EMBL" id="MDF3831473.1"/>
    </source>
</evidence>
<dbReference type="Proteomes" id="UP001216674">
    <property type="component" value="Unassembled WGS sequence"/>
</dbReference>
<sequence length="144" mass="14942">MSAVRPRHPFAPRLLLLPLAAISLSACAAIEQSAMQRVLDSWQSAPIEQAKAQWGPPQSVQAVPGGTAYLWVEDVPPARAPGSGPRDARAPTSPEPPLLPGQCQRRLIAGPTGQIIGGDWSGNACCVTTTIGRCGALVRSSAGT</sequence>